<reference evidence="8" key="1">
    <citation type="submission" date="2014-01" db="EMBL/GenBank/DDBJ databases">
        <title>The Genome Sequence of Anopheles farauti FAR1 (V2).</title>
        <authorList>
            <consortium name="The Broad Institute Genomics Platform"/>
            <person name="Neafsey D.E."/>
            <person name="Besansky N."/>
            <person name="Howell P."/>
            <person name="Walton C."/>
            <person name="Young S.K."/>
            <person name="Zeng Q."/>
            <person name="Gargeya S."/>
            <person name="Fitzgerald M."/>
            <person name="Haas B."/>
            <person name="Abouelleil A."/>
            <person name="Allen A.W."/>
            <person name="Alvarado L."/>
            <person name="Arachchi H.M."/>
            <person name="Berlin A.M."/>
            <person name="Chapman S.B."/>
            <person name="Gainer-Dewar J."/>
            <person name="Goldberg J."/>
            <person name="Griggs A."/>
            <person name="Gujja S."/>
            <person name="Hansen M."/>
            <person name="Howarth C."/>
            <person name="Imamovic A."/>
            <person name="Ireland A."/>
            <person name="Larimer J."/>
            <person name="McCowan C."/>
            <person name="Murphy C."/>
            <person name="Pearson M."/>
            <person name="Poon T.W."/>
            <person name="Priest M."/>
            <person name="Roberts A."/>
            <person name="Saif S."/>
            <person name="Shea T."/>
            <person name="Sisk P."/>
            <person name="Sykes S."/>
            <person name="Wortman J."/>
            <person name="Nusbaum C."/>
            <person name="Birren B."/>
        </authorList>
    </citation>
    <scope>NUCLEOTIDE SEQUENCE [LARGE SCALE GENOMIC DNA]</scope>
    <source>
        <strain evidence="8">FAR1</strain>
    </source>
</reference>
<dbReference type="InterPro" id="IPR000719">
    <property type="entry name" value="Prot_kinase_dom"/>
</dbReference>
<keyword evidence="8" id="KW-1185">Reference proteome</keyword>
<feature type="compositionally biased region" description="Basic and acidic residues" evidence="5">
    <location>
        <begin position="864"/>
        <end position="887"/>
    </location>
</feature>
<dbReference type="Proteomes" id="UP000075886">
    <property type="component" value="Unassembled WGS sequence"/>
</dbReference>
<evidence type="ECO:0000259" key="6">
    <source>
        <dbReference type="PROSITE" id="PS50011"/>
    </source>
</evidence>
<organism evidence="7 8">
    <name type="scientific">Anopheles farauti</name>
    <dbReference type="NCBI Taxonomy" id="69004"/>
    <lineage>
        <taxon>Eukaryota</taxon>
        <taxon>Metazoa</taxon>
        <taxon>Ecdysozoa</taxon>
        <taxon>Arthropoda</taxon>
        <taxon>Hexapoda</taxon>
        <taxon>Insecta</taxon>
        <taxon>Pterygota</taxon>
        <taxon>Neoptera</taxon>
        <taxon>Endopterygota</taxon>
        <taxon>Diptera</taxon>
        <taxon>Nematocera</taxon>
        <taxon>Culicoidea</taxon>
        <taxon>Culicidae</taxon>
        <taxon>Anophelinae</taxon>
        <taxon>Anopheles</taxon>
    </lineage>
</organism>
<evidence type="ECO:0000313" key="7">
    <source>
        <dbReference type="EnsemblMetazoa" id="AFAF001267-PA"/>
    </source>
</evidence>
<dbReference type="InterPro" id="IPR051177">
    <property type="entry name" value="CIK-Related_Protein"/>
</dbReference>
<comment type="function">
    <text evidence="4">Regulates COPI-mediated retrograde protein traffic at the interface between the Golgi apparatus and the endoplasmic reticulum. Involved in the maintenance of the Golgi apparatus morphology.</text>
</comment>
<dbReference type="SUPFAM" id="SSF56112">
    <property type="entry name" value="Protein kinase-like (PK-like)"/>
    <property type="match status" value="1"/>
</dbReference>
<evidence type="ECO:0000313" key="8">
    <source>
        <dbReference type="Proteomes" id="UP000075886"/>
    </source>
</evidence>
<accession>A0A182Q1K3</accession>
<feature type="compositionally biased region" description="Polar residues" evidence="5">
    <location>
        <begin position="714"/>
        <end position="728"/>
    </location>
</feature>
<feature type="domain" description="Protein kinase" evidence="6">
    <location>
        <begin position="15"/>
        <end position="268"/>
    </location>
</feature>
<evidence type="ECO:0000256" key="4">
    <source>
        <dbReference type="ARBA" id="ARBA00056114"/>
    </source>
</evidence>
<dbReference type="InterPro" id="IPR016024">
    <property type="entry name" value="ARM-type_fold"/>
</dbReference>
<evidence type="ECO:0000256" key="2">
    <source>
        <dbReference type="ARBA" id="ARBA00040972"/>
    </source>
</evidence>
<feature type="region of interest" description="Disordered" evidence="5">
    <location>
        <begin position="740"/>
        <end position="810"/>
    </location>
</feature>
<feature type="compositionally biased region" description="Basic and acidic residues" evidence="5">
    <location>
        <begin position="701"/>
        <end position="713"/>
    </location>
</feature>
<dbReference type="PANTHER" id="PTHR12984">
    <property type="entry name" value="SCY1-RELATED S/T PROTEIN KINASE-LIKE"/>
    <property type="match status" value="1"/>
</dbReference>
<dbReference type="VEuPathDB" id="VectorBase:AFAF001267"/>
<dbReference type="PANTHER" id="PTHR12984:SF3">
    <property type="entry name" value="N-TERMINAL KINASE-LIKE PROTEIN"/>
    <property type="match status" value="1"/>
</dbReference>
<feature type="compositionally biased region" description="Polar residues" evidence="5">
    <location>
        <begin position="654"/>
        <end position="681"/>
    </location>
</feature>
<protein>
    <recommendedName>
        <fullName evidence="2">N-terminal kinase-like protein</fullName>
    </recommendedName>
    <alternativeName>
        <fullName evidence="3">SCY1-like protein 1</fullName>
    </alternativeName>
</protein>
<reference evidence="7" key="2">
    <citation type="submission" date="2020-05" db="UniProtKB">
        <authorList>
            <consortium name="EnsemblMetazoa"/>
        </authorList>
    </citation>
    <scope>IDENTIFICATION</scope>
    <source>
        <strain evidence="7">FAR1</strain>
    </source>
</reference>
<feature type="region of interest" description="Disordered" evidence="5">
    <location>
        <begin position="583"/>
        <end position="728"/>
    </location>
</feature>
<feature type="compositionally biased region" description="Low complexity" evidence="5">
    <location>
        <begin position="609"/>
        <end position="625"/>
    </location>
</feature>
<dbReference type="PROSITE" id="PS50011">
    <property type="entry name" value="PROTEIN_KINASE_DOM"/>
    <property type="match status" value="1"/>
</dbReference>
<dbReference type="Gene3D" id="1.10.510.10">
    <property type="entry name" value="Transferase(Phosphotransferase) domain 1"/>
    <property type="match status" value="1"/>
</dbReference>
<feature type="compositionally biased region" description="Gly residues" evidence="5">
    <location>
        <begin position="838"/>
        <end position="847"/>
    </location>
</feature>
<proteinExistence type="inferred from homology"/>
<dbReference type="EnsemblMetazoa" id="AFAF001267-RA">
    <property type="protein sequence ID" value="AFAF001267-PA"/>
    <property type="gene ID" value="AFAF001267"/>
</dbReference>
<dbReference type="STRING" id="69004.A0A182Q1K3"/>
<dbReference type="InterPro" id="IPR011009">
    <property type="entry name" value="Kinase-like_dom_sf"/>
</dbReference>
<comment type="similarity">
    <text evidence="1">Belongs to the protein kinase superfamily.</text>
</comment>
<dbReference type="InterPro" id="IPR011989">
    <property type="entry name" value="ARM-like"/>
</dbReference>
<evidence type="ECO:0000256" key="1">
    <source>
        <dbReference type="ARBA" id="ARBA00038349"/>
    </source>
</evidence>
<dbReference type="AlphaFoldDB" id="A0A182Q1K3"/>
<dbReference type="GO" id="GO:0005524">
    <property type="term" value="F:ATP binding"/>
    <property type="evidence" value="ECO:0007669"/>
    <property type="project" value="InterPro"/>
</dbReference>
<dbReference type="SUPFAM" id="SSF48371">
    <property type="entry name" value="ARM repeat"/>
    <property type="match status" value="1"/>
</dbReference>
<dbReference type="Gene3D" id="1.25.10.10">
    <property type="entry name" value="Leucine-rich Repeat Variant"/>
    <property type="match status" value="1"/>
</dbReference>
<dbReference type="GO" id="GO:0004672">
    <property type="term" value="F:protein kinase activity"/>
    <property type="evidence" value="ECO:0007669"/>
    <property type="project" value="InterPro"/>
</dbReference>
<feature type="region of interest" description="Disordered" evidence="5">
    <location>
        <begin position="824"/>
        <end position="906"/>
    </location>
</feature>
<dbReference type="Gene3D" id="3.30.200.20">
    <property type="entry name" value="Phosphorylase Kinase, domain 1"/>
    <property type="match status" value="1"/>
</dbReference>
<feature type="compositionally biased region" description="Low complexity" evidence="5">
    <location>
        <begin position="755"/>
        <end position="810"/>
    </location>
</feature>
<dbReference type="EMBL" id="AXCN02002602">
    <property type="status" value="NOT_ANNOTATED_CDS"/>
    <property type="molecule type" value="Genomic_DNA"/>
</dbReference>
<sequence length="906" mass="99148">MWSFFSRDSSKDFPYEIGDPVQQFDTKSIWSLHRGKRKATNDDVSVFTYEIKSGTDIKLELAKSALKRLKTLRHPSILQFLDSLETDKVLYVATEPVEPLGTHISKLAAEGTQRDLYLAWGIFQITRALSFLNNDGNLRHNNVSVWSVFVNTSGEWKLGGLEYVSSAELPVTLPIKIPPSLEIYDPPEKNDSNKLKTATKCSSDMWGLGCLVWESFNGPLKTRGNLKNIEGIPKSLAPLYCELVGAAPSSRPNPADVITKCRKPGGFFKNDLVDSLLFLEEIQIKDKVEKMRFFSALTAQIDNFPDNVCRHKILPQLITAYEYGDAGSAVLAPMFKLGRLLDEAEYQKRVVPCVVKLFASTDRVTRSRLLQQLDLFISHLQPNVVNDQIFPQIAHGFLDTNPTIREQTVKSIIHLAPKLNYNNLNVEVLRHFARLQSRDDQGGIRTNTTVCLGKIAPHLHPQVRQRVLVSAFIRAMRDPFPPSRVAGILALAATQQYFLLNEVATRILPALSPLTMDSEKSVRDPAFKTIRGFLGKLEKVSEDPSLRESMEADVHTATPSLGNAAATWAGWAVTAVTAKFYRSQSDTARPRPPLTGKTLSKPASLEQPSSSSISTTTSSVTSMTSLEHESADTSASASDYGPDNWDQENWGDMDTSQDPSSPIASTSNQMNPSLTMVGNTNDLRDGWDNEDWGSLEEDPKETELNEKDEDEHNQAQQTEASQIANPSSGLRNAVSLVAHSTGSSPFNTGRGGVGSSSSNSTINITTSSSVSDSTVKASSNNSSSSSTCTSANTSNSNNNTNNNTANHSSSPSKMIVLKNMNNILNSTSSNSNQLTGWSNGGDAGGGWGDDDFEPLDEPNTGSAKIDEARRKREEKKMQRQRELEAKRAARAGGAGGGPMKLGAKKI</sequence>
<evidence type="ECO:0000256" key="3">
    <source>
        <dbReference type="ARBA" id="ARBA00042347"/>
    </source>
</evidence>
<feature type="compositionally biased region" description="Acidic residues" evidence="5">
    <location>
        <begin position="688"/>
        <end position="700"/>
    </location>
</feature>
<name>A0A182Q1K3_9DIPT</name>
<evidence type="ECO:0000256" key="5">
    <source>
        <dbReference type="SAM" id="MobiDB-lite"/>
    </source>
</evidence>